<dbReference type="Pfam" id="PF00004">
    <property type="entry name" value="AAA"/>
    <property type="match status" value="1"/>
</dbReference>
<feature type="compositionally biased region" description="Polar residues" evidence="8">
    <location>
        <begin position="1"/>
        <end position="12"/>
    </location>
</feature>
<evidence type="ECO:0000259" key="9">
    <source>
        <dbReference type="PROSITE" id="PS50280"/>
    </source>
</evidence>
<dbReference type="GO" id="GO:0016887">
    <property type="term" value="F:ATP hydrolysis activity"/>
    <property type="evidence" value="ECO:0007669"/>
    <property type="project" value="InterPro"/>
</dbReference>
<evidence type="ECO:0000313" key="10">
    <source>
        <dbReference type="EMBL" id="THH11720.1"/>
    </source>
</evidence>
<dbReference type="GO" id="GO:0006886">
    <property type="term" value="P:intracellular protein transport"/>
    <property type="evidence" value="ECO:0007669"/>
    <property type="project" value="InterPro"/>
</dbReference>
<evidence type="ECO:0000256" key="8">
    <source>
        <dbReference type="SAM" id="MobiDB-lite"/>
    </source>
</evidence>
<dbReference type="SUPFAM" id="SSF52540">
    <property type="entry name" value="P-loop containing nucleoside triphosphate hydrolases"/>
    <property type="match status" value="1"/>
</dbReference>
<keyword evidence="4" id="KW-1000">Mitochondrion outer membrane</keyword>
<evidence type="ECO:0000256" key="6">
    <source>
        <dbReference type="ARBA" id="ARBA00023128"/>
    </source>
</evidence>
<evidence type="ECO:0000256" key="3">
    <source>
        <dbReference type="ARBA" id="ARBA00022692"/>
    </source>
</evidence>
<dbReference type="InterPro" id="IPR027417">
    <property type="entry name" value="P-loop_NTPase"/>
</dbReference>
<keyword evidence="5" id="KW-1133">Transmembrane helix</keyword>
<dbReference type="SUPFAM" id="SSF82199">
    <property type="entry name" value="SET domain"/>
    <property type="match status" value="1"/>
</dbReference>
<protein>
    <recommendedName>
        <fullName evidence="9">SET domain-containing protein</fullName>
    </recommendedName>
</protein>
<sequence>MTLLSAKNSVGTQKKKVEQHVAETKGKEAAQGSSPLGIPRELLLAIYEKSKEEPVPASTDERHQFFASVISTAERLALEGPQNYLEAAVYFYQALRVYPSPMELIGIYQKTVPEPVLIIVMELYNIEVLGRIHGYFDNFPAKSMNVSVKQHDPKNSSAGQMRTYSLVSTRSFKSGDEIYKESPVVAVLNADVQAAGTNCSFCFREVEKDSGISPASDRLGSVYCSEKCQRQCDVQSQDLLFNDKNPLPVEFAIDIPQSAKEARPKTQDAFIDYWRKSGSSGLLLVARLVAMQIISELAKALPQAASMKAELPEMIVSSEYTVYDRMERLRFVDVAIPENEHKTLQDLIMSTLPFLEDVHTDERHAAFRRKIAYNAIGVYLGENKDVVPALTETTERTRTPYGTGKQIGSGLYFVSSYLGHSCCPSVRPSFIGGTSELHLFATRDIEEGEELTMSYVDSTQHAEETPVGARMRRRAELLRGWKFSCACAKCEEEEKLLHLEKEGGHADGSRIEPALERHLADRMKSASQTSLEDAFIKVSFEEEPSGPRSAAGRDGDSKGFTGWVDKASAQFARPNIIGADLLRKLYPKHSLVMSQDYNLNILGYPGAVSIPIKPDEVITNSVFQPVGRGTAGMLLSSVEFGCFMTAWDKYEFTIYIVRYIEGLGSYSQHFILHEGSDTPSRGLLSAAGAWSFELHDEIWVFNQGFWSKNHALWKDVQKAKWEDVILKDSFKKALQNDVYSFYDSEDLYKGLGIAWKRGLILYGPPGNGKTISLKAIMKTVQEKGYNPLYVRSFQSWMGEEAAMQEVFGKARILAPCVLILEDLDSLINNSNRSFFLNQLDGIEDNDGLLLIATTNHFDSLDPGLSTRPSRFDRKYIFDDPDRDERLQYARYWQNKLSKNVKVEFPDSLAEEVADLTHGFSFAYLKECFVSTLVLLVADTNETPFEVLLKSQIKELRKQLNKSPPSVSLGTSRRIQSGSEGRPPLPPKPDMWEAARSTMAQTMASLSRPGHAFVY</sequence>
<dbReference type="InterPro" id="IPR002056">
    <property type="entry name" value="MAS20"/>
</dbReference>
<dbReference type="InterPro" id="IPR001214">
    <property type="entry name" value="SET_dom"/>
</dbReference>
<dbReference type="InterPro" id="IPR003959">
    <property type="entry name" value="ATPase_AAA_core"/>
</dbReference>
<organism evidence="10 11">
    <name type="scientific">Phellinidium pouzarii</name>
    <dbReference type="NCBI Taxonomy" id="167371"/>
    <lineage>
        <taxon>Eukaryota</taxon>
        <taxon>Fungi</taxon>
        <taxon>Dikarya</taxon>
        <taxon>Basidiomycota</taxon>
        <taxon>Agaricomycotina</taxon>
        <taxon>Agaricomycetes</taxon>
        <taxon>Hymenochaetales</taxon>
        <taxon>Hymenochaetaceae</taxon>
        <taxon>Phellinidium</taxon>
    </lineage>
</organism>
<comment type="similarity">
    <text evidence="2">Belongs to the Tom20 family.</text>
</comment>
<dbReference type="SUPFAM" id="SSF47157">
    <property type="entry name" value="Mitochondrial import receptor subunit Tom20"/>
    <property type="match status" value="1"/>
</dbReference>
<dbReference type="EMBL" id="SGPK01000009">
    <property type="protein sequence ID" value="THH11720.1"/>
    <property type="molecule type" value="Genomic_DNA"/>
</dbReference>
<evidence type="ECO:0000256" key="5">
    <source>
        <dbReference type="ARBA" id="ARBA00022989"/>
    </source>
</evidence>
<reference evidence="10 11" key="1">
    <citation type="submission" date="2019-02" db="EMBL/GenBank/DDBJ databases">
        <title>Genome sequencing of the rare red list fungi Phellinidium pouzarii.</title>
        <authorList>
            <person name="Buettner E."/>
            <person name="Kellner H."/>
        </authorList>
    </citation>
    <scope>NUCLEOTIDE SEQUENCE [LARGE SCALE GENOMIC DNA]</scope>
    <source>
        <strain evidence="10 11">DSM 108285</strain>
    </source>
</reference>
<dbReference type="GO" id="GO:0006605">
    <property type="term" value="P:protein targeting"/>
    <property type="evidence" value="ECO:0007669"/>
    <property type="project" value="InterPro"/>
</dbReference>
<dbReference type="Gene3D" id="6.10.140.2220">
    <property type="match status" value="1"/>
</dbReference>
<keyword evidence="3" id="KW-0812">Transmembrane</keyword>
<dbReference type="GO" id="GO:0005634">
    <property type="term" value="C:nucleus"/>
    <property type="evidence" value="ECO:0007669"/>
    <property type="project" value="TreeGrafter"/>
</dbReference>
<dbReference type="PROSITE" id="PS50280">
    <property type="entry name" value="SET"/>
    <property type="match status" value="1"/>
</dbReference>
<evidence type="ECO:0000256" key="1">
    <source>
        <dbReference type="ARBA" id="ARBA00004572"/>
    </source>
</evidence>
<dbReference type="Gene3D" id="1.20.960.10">
    <property type="entry name" value="Mitochondrial outer membrane translocase complex, subunit Tom20 domain"/>
    <property type="match status" value="1"/>
</dbReference>
<keyword evidence="7" id="KW-0472">Membrane</keyword>
<comment type="caution">
    <text evidence="10">The sequence shown here is derived from an EMBL/GenBank/DDBJ whole genome shotgun (WGS) entry which is preliminary data.</text>
</comment>
<dbReference type="Gene3D" id="3.40.50.300">
    <property type="entry name" value="P-loop containing nucleotide triphosphate hydrolases"/>
    <property type="match status" value="1"/>
</dbReference>
<accession>A0A4S4LNR4</accession>
<dbReference type="OrthoDB" id="2115716at2759"/>
<dbReference type="CDD" id="cd20071">
    <property type="entry name" value="SET_SMYD"/>
    <property type="match status" value="1"/>
</dbReference>
<dbReference type="Proteomes" id="UP000308199">
    <property type="component" value="Unassembled WGS sequence"/>
</dbReference>
<dbReference type="AlphaFoldDB" id="A0A4S4LNR4"/>
<evidence type="ECO:0000313" key="11">
    <source>
        <dbReference type="Proteomes" id="UP000308199"/>
    </source>
</evidence>
<dbReference type="PANTHER" id="PTHR23077">
    <property type="entry name" value="AAA-FAMILY ATPASE"/>
    <property type="match status" value="1"/>
</dbReference>
<dbReference type="GO" id="GO:0003723">
    <property type="term" value="F:RNA binding"/>
    <property type="evidence" value="ECO:0007669"/>
    <property type="project" value="TreeGrafter"/>
</dbReference>
<dbReference type="CDD" id="cd19481">
    <property type="entry name" value="RecA-like_protease"/>
    <property type="match status" value="1"/>
</dbReference>
<feature type="domain" description="SET" evidence="9">
    <location>
        <begin position="144"/>
        <end position="456"/>
    </location>
</feature>
<dbReference type="InterPro" id="IPR003593">
    <property type="entry name" value="AAA+_ATPase"/>
</dbReference>
<keyword evidence="6" id="KW-0496">Mitochondrion</keyword>
<dbReference type="PRINTS" id="PR00351">
    <property type="entry name" value="OM20RECEPTOR"/>
</dbReference>
<dbReference type="Pfam" id="PF00856">
    <property type="entry name" value="SET"/>
    <property type="match status" value="1"/>
</dbReference>
<dbReference type="InterPro" id="IPR046341">
    <property type="entry name" value="SET_dom_sf"/>
</dbReference>
<feature type="region of interest" description="Disordered" evidence="8">
    <location>
        <begin position="1"/>
        <end position="34"/>
    </location>
</feature>
<dbReference type="InterPro" id="IPR023392">
    <property type="entry name" value="Tom20_dom_sf"/>
</dbReference>
<keyword evidence="11" id="KW-1185">Reference proteome</keyword>
<proteinExistence type="inferred from homology"/>
<dbReference type="GO" id="GO:0005524">
    <property type="term" value="F:ATP binding"/>
    <property type="evidence" value="ECO:0007669"/>
    <property type="project" value="InterPro"/>
</dbReference>
<evidence type="ECO:0000256" key="7">
    <source>
        <dbReference type="ARBA" id="ARBA00023136"/>
    </source>
</evidence>
<dbReference type="SMART" id="SM00382">
    <property type="entry name" value="AAA"/>
    <property type="match status" value="1"/>
</dbReference>
<gene>
    <name evidence="10" type="ORF">EW145_g459</name>
</gene>
<dbReference type="InterPro" id="IPR050168">
    <property type="entry name" value="AAA_ATPase_domain"/>
</dbReference>
<name>A0A4S4LNR4_9AGAM</name>
<dbReference type="GO" id="GO:0042254">
    <property type="term" value="P:ribosome biogenesis"/>
    <property type="evidence" value="ECO:0007669"/>
    <property type="project" value="TreeGrafter"/>
</dbReference>
<dbReference type="GO" id="GO:0005742">
    <property type="term" value="C:mitochondrial outer membrane translocase complex"/>
    <property type="evidence" value="ECO:0007669"/>
    <property type="project" value="InterPro"/>
</dbReference>
<dbReference type="Pfam" id="PF02064">
    <property type="entry name" value="MAS20"/>
    <property type="match status" value="1"/>
</dbReference>
<dbReference type="Gene3D" id="2.170.270.10">
    <property type="entry name" value="SET domain"/>
    <property type="match status" value="2"/>
</dbReference>
<feature type="compositionally biased region" description="Polar residues" evidence="8">
    <location>
        <begin position="960"/>
        <end position="978"/>
    </location>
</feature>
<dbReference type="PANTHER" id="PTHR23077:SF132">
    <property type="entry name" value="ATP-DEPENDENT ZN PROTEASE"/>
    <property type="match status" value="1"/>
</dbReference>
<comment type="subcellular location">
    <subcellularLocation>
        <location evidence="1">Mitochondrion outer membrane</location>
        <topology evidence="1">Single-pass membrane protein</topology>
    </subcellularLocation>
</comment>
<evidence type="ECO:0000256" key="2">
    <source>
        <dbReference type="ARBA" id="ARBA00005792"/>
    </source>
</evidence>
<evidence type="ECO:0000256" key="4">
    <source>
        <dbReference type="ARBA" id="ARBA00022787"/>
    </source>
</evidence>
<dbReference type="GO" id="GO:1990275">
    <property type="term" value="F:preribosome binding"/>
    <property type="evidence" value="ECO:0007669"/>
    <property type="project" value="TreeGrafter"/>
</dbReference>
<feature type="compositionally biased region" description="Basic and acidic residues" evidence="8">
    <location>
        <begin position="15"/>
        <end position="28"/>
    </location>
</feature>
<feature type="region of interest" description="Disordered" evidence="8">
    <location>
        <begin position="959"/>
        <end position="989"/>
    </location>
</feature>